<gene>
    <name evidence="6" type="primary">ppc</name>
    <name evidence="6" type="ORF">AUCHE_08_05110</name>
</gene>
<feature type="region of interest" description="Disordered" evidence="5">
    <location>
        <begin position="1"/>
        <end position="20"/>
    </location>
</feature>
<dbReference type="GO" id="GO:0015977">
    <property type="term" value="P:carbon fixation"/>
    <property type="evidence" value="ECO:0007669"/>
    <property type="project" value="InterPro"/>
</dbReference>
<dbReference type="AlphaFoldDB" id="K6VSE2"/>
<sequence>MGLPSMEGMSGASSVAPASSELPRVSRDLDLLTSLHATVLREAGLSDLVDLMQTLVEAAADTGDAGAFTRAREVVAGMDDETAALLARTVTVHLHLTNLADERMRARALRAEAQDFGTGVEAGGVGAAIAEIGESAAQRVEELRIHPVLTAHPTEARRRAVTTALARISEQLDRFDDPWSGNLERDFARRRMLEDIDILQRTSTLRRTRPEPGDEVKSILTVFDQTLFRAVPRLYRAVHEGLGARELPPAFVRFGSWVGGDRDGNPYVTAEVTRRTMAAQAQHALAALAQHADRIARTLTMDESSTPPSDALMEALANDAVRLPDVIAQIVKDSPGEPHRQKMLVVVARLDLTRREKAGMAYTGPQEMLADLALVQDSLIAAGDTRAAGGELQQLIWLVETFGFHLAELEVRQHSEVHHAALVELLGGVEAVDDAEAAAQDPVFLDRLAVEGWPEGVSGRRMTELSERTTELLDTLRVMAYLQERWGERSCGRYIVSFSQCAAHLVAVRALARLAVGDRPLRLDVVPLFETGEDLRGAEATLHEWVELPSTVAWLQSTGRHVEIMLGYSDSAKDVGPASATLTLDRAQSRLAAWARRHDVRMTLFHGRGGSLGRGGGPLHRAILAQPTGSVGGRFKVTEQGEVIAARYGDVIIAQRHLERLTSAVLLTDEPERSRRRGETGRSHAVLASTIDEASQRAYRALVESPGIADLLAQASPLDELGELRLGSRPSRRSGVESGRSLADLRAIPWVFAWAQARVNIPGWYGLGSGLAAVDDLGALRQAYREWPLFASLIDVAEMSLAKADRALAEAFLDLGERPELVTMILAEYDLSRRLVLAVLDQDELLECKPHLRHAIDMRRPYINALSHLQIRALRMVREGAAVEEGQLDEEVVKRWRTVLLLTMNGAAAGLQNTG</sequence>
<dbReference type="EMBL" id="BAGZ01000008">
    <property type="protein sequence ID" value="GAB78265.1"/>
    <property type="molecule type" value="Genomic_DNA"/>
</dbReference>
<evidence type="ECO:0000256" key="5">
    <source>
        <dbReference type="SAM" id="MobiDB-lite"/>
    </source>
</evidence>
<keyword evidence="6" id="KW-0670">Pyruvate</keyword>
<protein>
    <recommendedName>
        <fullName evidence="2">Phosphoenolpyruvate carboxylase</fullName>
    </recommendedName>
</protein>
<evidence type="ECO:0000256" key="3">
    <source>
        <dbReference type="ARBA" id="ARBA00048995"/>
    </source>
</evidence>
<dbReference type="GO" id="GO:0008964">
    <property type="term" value="F:phosphoenolpyruvate carboxylase activity"/>
    <property type="evidence" value="ECO:0007669"/>
    <property type="project" value="UniProtKB-EC"/>
</dbReference>
<dbReference type="InterPro" id="IPR015813">
    <property type="entry name" value="Pyrv/PenolPyrv_kinase-like_dom"/>
</dbReference>
<dbReference type="Proteomes" id="UP000008495">
    <property type="component" value="Unassembled WGS sequence"/>
</dbReference>
<comment type="caution">
    <text evidence="6">The sequence shown here is derived from an EMBL/GenBank/DDBJ whole genome shotgun (WGS) entry which is preliminary data.</text>
</comment>
<evidence type="ECO:0000256" key="4">
    <source>
        <dbReference type="PROSITE-ProRule" id="PRU10111"/>
    </source>
</evidence>
<evidence type="ECO:0000256" key="2">
    <source>
        <dbReference type="ARBA" id="ARBA00022419"/>
    </source>
</evidence>
<dbReference type="eggNOG" id="COG2352">
    <property type="taxonomic scope" value="Bacteria"/>
</dbReference>
<dbReference type="GO" id="GO:0006099">
    <property type="term" value="P:tricarboxylic acid cycle"/>
    <property type="evidence" value="ECO:0007669"/>
    <property type="project" value="InterPro"/>
</dbReference>
<evidence type="ECO:0000256" key="1">
    <source>
        <dbReference type="ARBA" id="ARBA00003670"/>
    </source>
</evidence>
<dbReference type="GO" id="GO:0005829">
    <property type="term" value="C:cytosol"/>
    <property type="evidence" value="ECO:0007669"/>
    <property type="project" value="TreeGrafter"/>
</dbReference>
<dbReference type="PROSITE" id="PS00781">
    <property type="entry name" value="PEPCASE_1"/>
    <property type="match status" value="1"/>
</dbReference>
<dbReference type="Pfam" id="PF00311">
    <property type="entry name" value="PEPcase"/>
    <property type="match status" value="1"/>
</dbReference>
<organism evidence="6 7">
    <name type="scientific">Austwickia chelonae NBRC 105200</name>
    <dbReference type="NCBI Taxonomy" id="1184607"/>
    <lineage>
        <taxon>Bacteria</taxon>
        <taxon>Bacillati</taxon>
        <taxon>Actinomycetota</taxon>
        <taxon>Actinomycetes</taxon>
        <taxon>Micrococcales</taxon>
        <taxon>Dermatophilaceae</taxon>
        <taxon>Austwickia</taxon>
    </lineage>
</organism>
<proteinExistence type="predicted"/>
<name>K6VSE2_9MICO</name>
<comment type="catalytic activity">
    <reaction evidence="3">
        <text>oxaloacetate + phosphate = phosphoenolpyruvate + hydrogencarbonate</text>
        <dbReference type="Rhea" id="RHEA:28370"/>
        <dbReference type="ChEBI" id="CHEBI:16452"/>
        <dbReference type="ChEBI" id="CHEBI:17544"/>
        <dbReference type="ChEBI" id="CHEBI:43474"/>
        <dbReference type="ChEBI" id="CHEBI:58702"/>
        <dbReference type="EC" id="4.1.1.31"/>
    </reaction>
</comment>
<dbReference type="InterPro" id="IPR018129">
    <property type="entry name" value="PEP_COase_Lys_AS"/>
</dbReference>
<dbReference type="STRING" id="100225.SAMN05421595_0781"/>
<dbReference type="Gene3D" id="1.20.1440.90">
    <property type="entry name" value="Phosphoenolpyruvate/pyruvate domain"/>
    <property type="match status" value="1"/>
</dbReference>
<dbReference type="PANTHER" id="PTHR30523:SF6">
    <property type="entry name" value="PHOSPHOENOLPYRUVATE CARBOXYLASE"/>
    <property type="match status" value="1"/>
</dbReference>
<dbReference type="SUPFAM" id="SSF51621">
    <property type="entry name" value="Phosphoenolpyruvate/pyruvate domain"/>
    <property type="match status" value="1"/>
</dbReference>
<feature type="active site" evidence="4">
    <location>
        <position position="152"/>
    </location>
</feature>
<keyword evidence="7" id="KW-1185">Reference proteome</keyword>
<dbReference type="PRINTS" id="PR00150">
    <property type="entry name" value="PEPCARBXLASE"/>
</dbReference>
<dbReference type="InterPro" id="IPR021135">
    <property type="entry name" value="PEP_COase"/>
</dbReference>
<dbReference type="PANTHER" id="PTHR30523">
    <property type="entry name" value="PHOSPHOENOLPYRUVATE CARBOXYLASE"/>
    <property type="match status" value="1"/>
</dbReference>
<reference evidence="6 7" key="1">
    <citation type="submission" date="2012-08" db="EMBL/GenBank/DDBJ databases">
        <title>Whole genome shotgun sequence of Austwickia chelonae NBRC 105200.</title>
        <authorList>
            <person name="Yoshida I."/>
            <person name="Hosoyama A."/>
            <person name="Tsuchikane K."/>
            <person name="Katsumata H."/>
            <person name="Ando Y."/>
            <person name="Ohji S."/>
            <person name="Hamada M."/>
            <person name="Tamura T."/>
            <person name="Yamazoe A."/>
            <person name="Yamazaki S."/>
            <person name="Fujita N."/>
        </authorList>
    </citation>
    <scope>NUCLEOTIDE SEQUENCE [LARGE SCALE GENOMIC DNA]</scope>
    <source>
        <strain evidence="6 7">NBRC 105200</strain>
    </source>
</reference>
<evidence type="ECO:0000313" key="7">
    <source>
        <dbReference type="Proteomes" id="UP000008495"/>
    </source>
</evidence>
<accession>K6VSE2</accession>
<comment type="function">
    <text evidence="1">Forms oxaloacetate, a four-carbon dicarboxylic acid source for the tricarboxylic acid cycle.</text>
</comment>
<evidence type="ECO:0000313" key="6">
    <source>
        <dbReference type="EMBL" id="GAB78265.1"/>
    </source>
</evidence>